<evidence type="ECO:0000313" key="3">
    <source>
        <dbReference type="Proteomes" id="UP000677244"/>
    </source>
</evidence>
<protein>
    <submittedName>
        <fullName evidence="2">Zinc metallopeptidase</fullName>
    </submittedName>
</protein>
<keyword evidence="3" id="KW-1185">Reference proteome</keyword>
<keyword evidence="1" id="KW-1133">Transmembrane helix</keyword>
<gene>
    <name evidence="2" type="ORF">J7I42_03150</name>
</gene>
<evidence type="ECO:0000313" key="2">
    <source>
        <dbReference type="EMBL" id="MBO9199246.1"/>
    </source>
</evidence>
<dbReference type="Pfam" id="PF04298">
    <property type="entry name" value="Zn_peptidase_2"/>
    <property type="match status" value="1"/>
</dbReference>
<keyword evidence="1" id="KW-0812">Transmembrane</keyword>
<accession>A0ABS3YMY0</accession>
<proteinExistence type="predicted"/>
<dbReference type="PANTHER" id="PTHR36434">
    <property type="entry name" value="MEMBRANE PROTEASE YUGP-RELATED"/>
    <property type="match status" value="1"/>
</dbReference>
<name>A0ABS3YMY0_9BACT</name>
<feature type="transmembrane region" description="Helical" evidence="1">
    <location>
        <begin position="201"/>
        <end position="223"/>
    </location>
</feature>
<dbReference type="InterPro" id="IPR007395">
    <property type="entry name" value="Zn_peptidase_2"/>
</dbReference>
<feature type="transmembrane region" description="Helical" evidence="1">
    <location>
        <begin position="118"/>
        <end position="140"/>
    </location>
</feature>
<reference evidence="2 3" key="1">
    <citation type="submission" date="2021-03" db="EMBL/GenBank/DDBJ databases">
        <title>Assistant Professor.</title>
        <authorList>
            <person name="Huq M.A."/>
        </authorList>
    </citation>
    <scope>NUCLEOTIDE SEQUENCE [LARGE SCALE GENOMIC DNA]</scope>
    <source>
        <strain evidence="2 3">MAH-29</strain>
    </source>
</reference>
<comment type="caution">
    <text evidence="2">The sequence shown here is derived from an EMBL/GenBank/DDBJ whole genome shotgun (WGS) entry which is preliminary data.</text>
</comment>
<dbReference type="Proteomes" id="UP000677244">
    <property type="component" value="Unassembled WGS sequence"/>
</dbReference>
<dbReference type="EMBL" id="JAGHKO010000001">
    <property type="protein sequence ID" value="MBO9199246.1"/>
    <property type="molecule type" value="Genomic_DNA"/>
</dbReference>
<dbReference type="PANTHER" id="PTHR36434:SF1">
    <property type="entry name" value="MEMBRANE PROTEASE YUGP-RELATED"/>
    <property type="match status" value="1"/>
</dbReference>
<organism evidence="2 3">
    <name type="scientific">Niastella soli</name>
    <dbReference type="NCBI Taxonomy" id="2821487"/>
    <lineage>
        <taxon>Bacteria</taxon>
        <taxon>Pseudomonadati</taxon>
        <taxon>Bacteroidota</taxon>
        <taxon>Chitinophagia</taxon>
        <taxon>Chitinophagales</taxon>
        <taxon>Chitinophagaceae</taxon>
        <taxon>Niastella</taxon>
    </lineage>
</organism>
<feature type="transmembrane region" description="Helical" evidence="1">
    <location>
        <begin position="146"/>
        <end position="167"/>
    </location>
</feature>
<keyword evidence="1" id="KW-0472">Membrane</keyword>
<feature type="transmembrane region" description="Helical" evidence="1">
    <location>
        <begin position="6"/>
        <end position="23"/>
    </location>
</feature>
<sequence>MTPEIWLISILFLVISMVVSGVLKGKFAKYSRVPLTAGLTGRDVAMKMLRDNGIYDVQVRSSNGFLSDHYDPATKTVNLSEDVYNGISVASAAVAAHECGHAVQHATAYQWLAMRSKLVPVVMFSSGIVQWVLFFGVLAVNAFPALLLGGIILFALTTLFSVITLPVELDASRRALAWLNRSRITDAREYPQAKDALKWAALTYVVAALASIATLVQYIFIFLGGRNKN</sequence>
<dbReference type="RefSeq" id="WP_209137315.1">
    <property type="nucleotide sequence ID" value="NZ_JAGHKO010000001.1"/>
</dbReference>
<evidence type="ECO:0000256" key="1">
    <source>
        <dbReference type="SAM" id="Phobius"/>
    </source>
</evidence>